<dbReference type="VEuPathDB" id="VectorBase:FBgn0025739"/>
<proteinExistence type="evidence at protein level"/>
<evidence type="ECO:0000313" key="3">
    <source>
        <dbReference type="FlyBase" id="FBgn0025739"/>
    </source>
</evidence>
<name>O96561_DROME</name>
<feature type="region of interest" description="Disordered" evidence="1">
    <location>
        <begin position="453"/>
        <end position="493"/>
    </location>
</feature>
<feature type="region of interest" description="Disordered" evidence="1">
    <location>
        <begin position="95"/>
        <end position="118"/>
    </location>
</feature>
<feature type="region of interest" description="Disordered" evidence="1">
    <location>
        <begin position="510"/>
        <end position="537"/>
    </location>
</feature>
<feature type="compositionally biased region" description="Basic and acidic residues" evidence="1">
    <location>
        <begin position="453"/>
        <end position="473"/>
    </location>
</feature>
<feature type="compositionally biased region" description="Basic and acidic residues" evidence="1">
    <location>
        <begin position="562"/>
        <end position="572"/>
    </location>
</feature>
<dbReference type="AlphaFoldDB" id="O96561"/>
<dbReference type="HOGENOM" id="CLU_458716_0_0_1"/>
<feature type="compositionally biased region" description="Polar residues" evidence="1">
    <location>
        <begin position="517"/>
        <end position="528"/>
    </location>
</feature>
<gene>
    <name evidence="3" type="primary">pon</name>
    <name evidence="3" type="ORF">CG3346</name>
</gene>
<dbReference type="GO" id="GO:0045178">
    <property type="term" value="C:basal part of cell"/>
    <property type="evidence" value="ECO:0000304"/>
    <property type="project" value="FlyBase"/>
</dbReference>
<protein>
    <submittedName>
        <fullName evidence="2">Partner of Numb</fullName>
    </submittedName>
</protein>
<evidence type="ECO:0007829" key="4">
    <source>
        <dbReference type="PDB" id="5J19"/>
    </source>
</evidence>
<feature type="region of interest" description="Disordered" evidence="1">
    <location>
        <begin position="549"/>
        <end position="582"/>
    </location>
</feature>
<keyword evidence="4" id="KW-0002">3D-structure</keyword>
<feature type="region of interest" description="Disordered" evidence="1">
    <location>
        <begin position="1"/>
        <end position="50"/>
    </location>
</feature>
<evidence type="ECO:0000256" key="1">
    <source>
        <dbReference type="SAM" id="MobiDB-lite"/>
    </source>
</evidence>
<sequence length="672" mass="76123">MLETKSIAALAFTETPRKRKRETLYKNAAPPPNPQQQPPEKDAQDAAVASTESCFTNAAFSSTPKKLMVARRRLAKENSQPNPFPGLEVKSIADLAQKQQHQQHHQQQQQQQQKLPTNPFEVLRPAPKKKKRASACFENPGSRNLELPEKQFNPYEVVVRSATTPAKGFVNPALNLRGSDAPASLNPFEIHRPSEASEAACNPSGVANPALADRDSEEQLPTSLKIGLPFTPTLGCRIDFHGMSLTQLTPSKLLAEKLVFSPVPAPKRSLGAISEESSMDIGKELDRYQLELENSINEAKLRKNGVLVDRELPRNSLEVELPKNTKVSLVMETNTQELMMQEVVTVDTQVERRLVCTRRRTLTEISEASEVEEDTEKLLEQDREAEVILEQEKILEQEMVSERERHLTREKQLKQETLLEREKHLEREKLQEKLHEQLREKLQERAKHLEKEKLEEEELLERQLEEEREKEPTDGDVAYASESESDDEPDDLDFKAPARFVRAYGPAALPSKAASKESLQSIGSSKSAKSAEVKPSIGMKGMIRKSIRRLMHPTSHTTPSEVKSEDKDEHGHGQGHGQHNILNSIRHSLRRRPQKAAELEEQMEPVLADVSIIDTSERTMKLRSSVAQTEYMTIEQLTNEKKHSLRNSIRRSTRDVLRHVFHKSHDAYATAK</sequence>
<evidence type="ECO:0000313" key="2">
    <source>
        <dbReference type="EMBL" id="AAC71019.1"/>
    </source>
</evidence>
<dbReference type="PDBsum" id="5J19"/>
<dbReference type="ExpressionAtlas" id="O96561">
    <property type="expression patterns" value="baseline and differential"/>
</dbReference>
<feature type="modified residue" description="Phosphothreonine" evidence="4">
    <location>
        <position position="63"/>
    </location>
</feature>
<dbReference type="SMR" id="O96561"/>
<organism evidence="2">
    <name type="scientific">Drosophila melanogaster</name>
    <name type="common">Fruit fly</name>
    <dbReference type="NCBI Taxonomy" id="7227"/>
    <lineage>
        <taxon>Eukaryota</taxon>
        <taxon>Metazoa</taxon>
        <taxon>Ecdysozoa</taxon>
        <taxon>Arthropoda</taxon>
        <taxon>Hexapoda</taxon>
        <taxon>Insecta</taxon>
        <taxon>Pterygota</taxon>
        <taxon>Neoptera</taxon>
        <taxon>Endopterygota</taxon>
        <taxon>Diptera</taxon>
        <taxon>Brachycera</taxon>
        <taxon>Muscomorpha</taxon>
        <taxon>Ephydroidea</taxon>
        <taxon>Drosophilidae</taxon>
        <taxon>Drosophila</taxon>
        <taxon>Sophophora</taxon>
    </lineage>
</organism>
<feature type="region of interest" description="Disordered" evidence="1">
    <location>
        <begin position="71"/>
        <end position="90"/>
    </location>
</feature>
<reference evidence="2" key="3">
    <citation type="submission" date="2016-12" db="EMBL/GenBank/DDBJ databases">
        <authorList>
            <person name="Song W.-J."/>
            <person name="Kurnit D.M."/>
        </authorList>
    </citation>
    <scope>NUCLEOTIDE SEQUENCE</scope>
</reference>
<dbReference type="DIP" id="DIP-46780N"/>
<dbReference type="AGR" id="FB:FBgn0025739"/>
<accession>O96561</accession>
<dbReference type="PDB" id="5J19">
    <property type="method" value="X-ray"/>
    <property type="resolution" value="2.00 A"/>
    <property type="chains" value="C/D=52-66"/>
</dbReference>
<dbReference type="CD-CODE" id="214630CE">
    <property type="entry name" value="Synthetic Condensate 000289"/>
</dbReference>
<dbReference type="EMBL" id="AF091050">
    <property type="protein sequence ID" value="AAC71019.1"/>
    <property type="molecule type" value="mRNA"/>
</dbReference>
<reference evidence="4" key="2">
    <citation type="journal article" date="2016" name="Structure">
        <title>Phospho-Pon Binding-Mediated Fine-Tuning of Plk1 Activity.</title>
        <authorList>
            <person name="Zhu K."/>
            <person name="Shan Z."/>
            <person name="Zhang L."/>
            <person name="Wen W."/>
        </authorList>
    </citation>
    <scope>X-RAY CRYSTALLOGRAPHY (2.00 ANGSTROMS) OF 52-66</scope>
    <scope>PHOSPHORYLATION AT THR-63</scope>
</reference>
<dbReference type="GO" id="GO:0005938">
    <property type="term" value="C:cell cortex"/>
    <property type="evidence" value="ECO:0000314"/>
    <property type="project" value="FlyBase"/>
</dbReference>
<reference evidence="2" key="1">
    <citation type="journal article" date="1998" name="Cell">
        <title>Partner of Numb colocalizes with Numb during mitosis and directs Numb asymmetric localization in Drosophila neural and muscle progenitors.</title>
        <authorList>
            <person name="Lu B."/>
            <person name="Rothenberg M."/>
            <person name="Jan L.Y."/>
            <person name="Jan Y.N."/>
        </authorList>
    </citation>
    <scope>NUCLEOTIDE SEQUENCE</scope>
</reference>
<dbReference type="GO" id="GO:0005737">
    <property type="term" value="C:cytoplasm"/>
    <property type="evidence" value="ECO:0000314"/>
    <property type="project" value="FlyBase"/>
</dbReference>
<dbReference type="GO" id="GO:0055059">
    <property type="term" value="P:asymmetric neuroblast division"/>
    <property type="evidence" value="ECO:0000304"/>
    <property type="project" value="FlyBase"/>
</dbReference>
<dbReference type="GO" id="GO:0035050">
    <property type="term" value="P:embryonic heart tube development"/>
    <property type="evidence" value="ECO:0000316"/>
    <property type="project" value="FlyBase"/>
</dbReference>
<dbReference type="IntAct" id="O96561">
    <property type="interactions" value="5"/>
</dbReference>
<dbReference type="OrthoDB" id="8037134at2759"/>
<feature type="compositionally biased region" description="Low complexity" evidence="1">
    <location>
        <begin position="97"/>
        <end position="114"/>
    </location>
</feature>
<dbReference type="FlyBase" id="FBgn0025739">
    <property type="gene designation" value="pon"/>
</dbReference>